<dbReference type="OrthoDB" id="3197870at2759"/>
<sequence>MANCRDPTGRSGFFTECAAYHRPPLRELSPVACFSPSVPLAIREAWVAHGGSIVQSAKDIVKARYFFCGGTRDPWLPRLMEKSIAVFHANWIVNAVAENFPITIVKYVLDSPCTASPLSHPSNASLHSDCCEVNPPPLHSQNAQELIRPSPPKPALPSKRPFIQDDVPQTDQRPRKKARFAKLEVGSKSKRIQKANSARENDEDHPFCHDSDGDEDCVPHIDLCKLSKLARTSVAKGSKNAALKIRQVRNVAATKGKPPMREDVWRSLLGPDCFDSQVSISAALDALRDVSTAKSAPFRPGSSHLGKTFQCCYVESLSSAV</sequence>
<proteinExistence type="predicted"/>
<evidence type="ECO:0000313" key="3">
    <source>
        <dbReference type="Proteomes" id="UP000076871"/>
    </source>
</evidence>
<keyword evidence="3" id="KW-1185">Reference proteome</keyword>
<protein>
    <recommendedName>
        <fullName evidence="4">BRCT domain-containing protein</fullName>
    </recommendedName>
</protein>
<reference evidence="2 3" key="1">
    <citation type="journal article" date="2016" name="Mol. Biol. Evol.">
        <title>Comparative Genomics of Early-Diverging Mushroom-Forming Fungi Provides Insights into the Origins of Lignocellulose Decay Capabilities.</title>
        <authorList>
            <person name="Nagy L.G."/>
            <person name="Riley R."/>
            <person name="Tritt A."/>
            <person name="Adam C."/>
            <person name="Daum C."/>
            <person name="Floudas D."/>
            <person name="Sun H."/>
            <person name="Yadav J.S."/>
            <person name="Pangilinan J."/>
            <person name="Larsson K.H."/>
            <person name="Matsuura K."/>
            <person name="Barry K."/>
            <person name="Labutti K."/>
            <person name="Kuo R."/>
            <person name="Ohm R.A."/>
            <person name="Bhattacharya S.S."/>
            <person name="Shirouzu T."/>
            <person name="Yoshinaga Y."/>
            <person name="Martin F.M."/>
            <person name="Grigoriev I.V."/>
            <person name="Hibbett D.S."/>
        </authorList>
    </citation>
    <scope>NUCLEOTIDE SEQUENCE [LARGE SCALE GENOMIC DNA]</scope>
    <source>
        <strain evidence="2 3">93-53</strain>
    </source>
</reference>
<evidence type="ECO:0000313" key="2">
    <source>
        <dbReference type="EMBL" id="KZT07178.1"/>
    </source>
</evidence>
<evidence type="ECO:0008006" key="4">
    <source>
        <dbReference type="Google" id="ProtNLM"/>
    </source>
</evidence>
<name>A0A165EJG2_9APHY</name>
<accession>A0A165EJG2</accession>
<dbReference type="GeneID" id="63829497"/>
<dbReference type="RefSeq" id="XP_040764918.1">
    <property type="nucleotide sequence ID" value="XM_040912469.1"/>
</dbReference>
<evidence type="ECO:0000256" key="1">
    <source>
        <dbReference type="SAM" id="MobiDB-lite"/>
    </source>
</evidence>
<dbReference type="Proteomes" id="UP000076871">
    <property type="component" value="Unassembled WGS sequence"/>
</dbReference>
<organism evidence="2 3">
    <name type="scientific">Laetiporus sulphureus 93-53</name>
    <dbReference type="NCBI Taxonomy" id="1314785"/>
    <lineage>
        <taxon>Eukaryota</taxon>
        <taxon>Fungi</taxon>
        <taxon>Dikarya</taxon>
        <taxon>Basidiomycota</taxon>
        <taxon>Agaricomycotina</taxon>
        <taxon>Agaricomycetes</taxon>
        <taxon>Polyporales</taxon>
        <taxon>Laetiporus</taxon>
    </lineage>
</organism>
<gene>
    <name evidence="2" type="ORF">LAESUDRAFT_758601</name>
</gene>
<dbReference type="InParanoid" id="A0A165EJG2"/>
<feature type="compositionally biased region" description="Basic and acidic residues" evidence="1">
    <location>
        <begin position="197"/>
        <end position="207"/>
    </location>
</feature>
<dbReference type="EMBL" id="KV427620">
    <property type="protein sequence ID" value="KZT07178.1"/>
    <property type="molecule type" value="Genomic_DNA"/>
</dbReference>
<feature type="region of interest" description="Disordered" evidence="1">
    <location>
        <begin position="139"/>
        <end position="207"/>
    </location>
</feature>
<dbReference type="AlphaFoldDB" id="A0A165EJG2"/>